<feature type="transmembrane region" description="Helical" evidence="1">
    <location>
        <begin position="116"/>
        <end position="134"/>
    </location>
</feature>
<comment type="caution">
    <text evidence="2">The sequence shown here is derived from an EMBL/GenBank/DDBJ whole genome shotgun (WGS) entry which is preliminary data.</text>
</comment>
<organism evidence="2 3">
    <name type="scientific">Streptosporangium pseudovulgare</name>
    <dbReference type="NCBI Taxonomy" id="35765"/>
    <lineage>
        <taxon>Bacteria</taxon>
        <taxon>Bacillati</taxon>
        <taxon>Actinomycetota</taxon>
        <taxon>Actinomycetes</taxon>
        <taxon>Streptosporangiales</taxon>
        <taxon>Streptosporangiaceae</taxon>
        <taxon>Streptosporangium</taxon>
    </lineage>
</organism>
<keyword evidence="1" id="KW-1133">Transmembrane helix</keyword>
<dbReference type="EMBL" id="BMQJ01000004">
    <property type="protein sequence ID" value="GGP91037.1"/>
    <property type="molecule type" value="Genomic_DNA"/>
</dbReference>
<sequence length="162" mass="17175">MTGAAVGTPPNGEKVADRMIRAGVVGMILPVLLLAVGLLSMDVFAGSRLCEKSSGCLALLFYVLAVGRWVAIVLAWPLLYFLRVRPAWPVAAVAAPFLVAIWEIALAPWMSGSSGFGLILISGMLAYPLAALVTAPRVSWPWRAVPTALLLALYLLTFLPSA</sequence>
<feature type="transmembrane region" description="Helical" evidence="1">
    <location>
        <begin position="57"/>
        <end position="82"/>
    </location>
</feature>
<evidence type="ECO:0000313" key="3">
    <source>
        <dbReference type="Proteomes" id="UP000611554"/>
    </source>
</evidence>
<protein>
    <recommendedName>
        <fullName evidence="4">Two-component sensor histidine kinase</fullName>
    </recommendedName>
</protein>
<keyword evidence="3" id="KW-1185">Reference proteome</keyword>
<accession>A0ABQ2QQC0</accession>
<keyword evidence="1" id="KW-0812">Transmembrane</keyword>
<feature type="transmembrane region" description="Helical" evidence="1">
    <location>
        <begin position="140"/>
        <end position="159"/>
    </location>
</feature>
<feature type="transmembrane region" description="Helical" evidence="1">
    <location>
        <begin position="20"/>
        <end position="45"/>
    </location>
</feature>
<keyword evidence="1" id="KW-0472">Membrane</keyword>
<evidence type="ECO:0008006" key="4">
    <source>
        <dbReference type="Google" id="ProtNLM"/>
    </source>
</evidence>
<evidence type="ECO:0000313" key="2">
    <source>
        <dbReference type="EMBL" id="GGP91037.1"/>
    </source>
</evidence>
<name>A0ABQ2QQC0_9ACTN</name>
<proteinExistence type="predicted"/>
<dbReference type="RefSeq" id="WP_189246269.1">
    <property type="nucleotide sequence ID" value="NZ_BMQJ01000004.1"/>
</dbReference>
<gene>
    <name evidence="2" type="ORF">GCM10010140_20930</name>
</gene>
<evidence type="ECO:0000256" key="1">
    <source>
        <dbReference type="SAM" id="Phobius"/>
    </source>
</evidence>
<feature type="transmembrane region" description="Helical" evidence="1">
    <location>
        <begin position="88"/>
        <end position="109"/>
    </location>
</feature>
<dbReference type="Proteomes" id="UP000611554">
    <property type="component" value="Unassembled WGS sequence"/>
</dbReference>
<reference evidence="3" key="1">
    <citation type="journal article" date="2019" name="Int. J. Syst. Evol. Microbiol.">
        <title>The Global Catalogue of Microorganisms (GCM) 10K type strain sequencing project: providing services to taxonomists for standard genome sequencing and annotation.</title>
        <authorList>
            <consortium name="The Broad Institute Genomics Platform"/>
            <consortium name="The Broad Institute Genome Sequencing Center for Infectious Disease"/>
            <person name="Wu L."/>
            <person name="Ma J."/>
        </authorList>
    </citation>
    <scope>NUCLEOTIDE SEQUENCE [LARGE SCALE GENOMIC DNA]</scope>
    <source>
        <strain evidence="3">JCM 3115</strain>
    </source>
</reference>